<keyword evidence="3" id="KW-0804">Transcription</keyword>
<dbReference type="RefSeq" id="WP_036647306.1">
    <property type="nucleotide sequence ID" value="NZ_JQCR01000001.1"/>
</dbReference>
<dbReference type="eggNOG" id="COG1609">
    <property type="taxonomic scope" value="Bacteria"/>
</dbReference>
<dbReference type="AlphaFoldDB" id="A0A098MF80"/>
<gene>
    <name evidence="5" type="ORF">PWYN_00555</name>
</gene>
<dbReference type="Gene3D" id="1.10.260.40">
    <property type="entry name" value="lambda repressor-like DNA-binding domains"/>
    <property type="match status" value="1"/>
</dbReference>
<dbReference type="OrthoDB" id="9798934at2"/>
<dbReference type="SUPFAM" id="SSF47413">
    <property type="entry name" value="lambda repressor-like DNA-binding domains"/>
    <property type="match status" value="1"/>
</dbReference>
<dbReference type="InterPro" id="IPR046335">
    <property type="entry name" value="LacI/GalR-like_sensor"/>
</dbReference>
<protein>
    <submittedName>
        <fullName evidence="5">LacI family transcriptional regulator</fullName>
    </submittedName>
</protein>
<dbReference type="Proteomes" id="UP000029734">
    <property type="component" value="Unassembled WGS sequence"/>
</dbReference>
<evidence type="ECO:0000313" key="5">
    <source>
        <dbReference type="EMBL" id="KGE20711.1"/>
    </source>
</evidence>
<evidence type="ECO:0000259" key="4">
    <source>
        <dbReference type="PROSITE" id="PS50932"/>
    </source>
</evidence>
<evidence type="ECO:0000313" key="6">
    <source>
        <dbReference type="Proteomes" id="UP000029734"/>
    </source>
</evidence>
<dbReference type="Gene3D" id="3.40.50.2300">
    <property type="match status" value="2"/>
</dbReference>
<organism evidence="5 6">
    <name type="scientific">Paenibacillus wynnii</name>
    <dbReference type="NCBI Taxonomy" id="268407"/>
    <lineage>
        <taxon>Bacteria</taxon>
        <taxon>Bacillati</taxon>
        <taxon>Bacillota</taxon>
        <taxon>Bacilli</taxon>
        <taxon>Bacillales</taxon>
        <taxon>Paenibacillaceae</taxon>
        <taxon>Paenibacillus</taxon>
    </lineage>
</organism>
<dbReference type="CDD" id="cd06286">
    <property type="entry name" value="PBP1_CcpB-like"/>
    <property type="match status" value="1"/>
</dbReference>
<keyword evidence="6" id="KW-1185">Reference proteome</keyword>
<feature type="domain" description="HTH lacI-type" evidence="4">
    <location>
        <begin position="2"/>
        <end position="56"/>
    </location>
</feature>
<name>A0A098MF80_9BACL</name>
<dbReference type="STRING" id="268407.PWYN_00555"/>
<reference evidence="5 6" key="2">
    <citation type="submission" date="2014-10" db="EMBL/GenBank/DDBJ databases">
        <title>Comparative genomics of the Paenibacillus odorifer group.</title>
        <authorList>
            <person name="Tsai Y.-C."/>
            <person name="Martin N."/>
            <person name="Korlach J."/>
            <person name="Wiedmann M."/>
        </authorList>
    </citation>
    <scope>NUCLEOTIDE SEQUENCE [LARGE SCALE GENOMIC DNA]</scope>
    <source>
        <strain evidence="5 6">DSM 18334</strain>
    </source>
</reference>
<dbReference type="GO" id="GO:0003700">
    <property type="term" value="F:DNA-binding transcription factor activity"/>
    <property type="evidence" value="ECO:0007669"/>
    <property type="project" value="TreeGrafter"/>
</dbReference>
<dbReference type="GO" id="GO:0000976">
    <property type="term" value="F:transcription cis-regulatory region binding"/>
    <property type="evidence" value="ECO:0007669"/>
    <property type="project" value="TreeGrafter"/>
</dbReference>
<dbReference type="InterPro" id="IPR010982">
    <property type="entry name" value="Lambda_DNA-bd_dom_sf"/>
</dbReference>
<comment type="caution">
    <text evidence="5">The sequence shown here is derived from an EMBL/GenBank/DDBJ whole genome shotgun (WGS) entry which is preliminary data.</text>
</comment>
<evidence type="ECO:0000256" key="2">
    <source>
        <dbReference type="ARBA" id="ARBA00023125"/>
    </source>
</evidence>
<dbReference type="InterPro" id="IPR028082">
    <property type="entry name" value="Peripla_BP_I"/>
</dbReference>
<dbReference type="Pfam" id="PF00356">
    <property type="entry name" value="LacI"/>
    <property type="match status" value="1"/>
</dbReference>
<dbReference type="SUPFAM" id="SSF53822">
    <property type="entry name" value="Periplasmic binding protein-like I"/>
    <property type="match status" value="1"/>
</dbReference>
<dbReference type="PRINTS" id="PR00036">
    <property type="entry name" value="HTHLACI"/>
</dbReference>
<dbReference type="SMART" id="SM00354">
    <property type="entry name" value="HTH_LACI"/>
    <property type="match status" value="1"/>
</dbReference>
<dbReference type="EMBL" id="JQCR01000001">
    <property type="protein sequence ID" value="KGE20711.1"/>
    <property type="molecule type" value="Genomic_DNA"/>
</dbReference>
<keyword evidence="1" id="KW-0805">Transcription regulation</keyword>
<dbReference type="Pfam" id="PF13377">
    <property type="entry name" value="Peripla_BP_3"/>
    <property type="match status" value="1"/>
</dbReference>
<dbReference type="PANTHER" id="PTHR30146:SF105">
    <property type="entry name" value="CATABOLITE CONTROL PROTEIN B"/>
    <property type="match status" value="1"/>
</dbReference>
<accession>A0A098MF80</accession>
<sequence length="326" mass="36638">MANIKEIARMSGVSVTTVSRVLNHHPYVSSDKRAAVLKTIEQLNYSRNMNAVHLITGRTKAIAVVLPHIHFFYFSVIMDGLAKEALLAQYRLILCQTNYRPEEELKVLDMLRNKEIDGVVIVSTALDPATIEEYTEYGPIVTCQDSGKRSFSSVYIEHYSAFRHGLQYLVDKGYRNIGYCEGRRNGSSGSIRQSAYKDFFTERGLAVHSEWMLFDCLTEEDGAAVLHRLLNMKERPDALIITGDHVAAGLIIEAGKYNIRIPEDLAIIGFDNQPIGRLLGLTTIDNQLFEMGAAAFRIILGQINGDVSTEPVYQKLSYRIIERTTV</sequence>
<evidence type="ECO:0000256" key="1">
    <source>
        <dbReference type="ARBA" id="ARBA00023015"/>
    </source>
</evidence>
<dbReference type="CDD" id="cd01392">
    <property type="entry name" value="HTH_LacI"/>
    <property type="match status" value="1"/>
</dbReference>
<keyword evidence="2" id="KW-0238">DNA-binding</keyword>
<proteinExistence type="predicted"/>
<dbReference type="PANTHER" id="PTHR30146">
    <property type="entry name" value="LACI-RELATED TRANSCRIPTIONAL REPRESSOR"/>
    <property type="match status" value="1"/>
</dbReference>
<evidence type="ECO:0000256" key="3">
    <source>
        <dbReference type="ARBA" id="ARBA00023163"/>
    </source>
</evidence>
<dbReference type="InterPro" id="IPR000843">
    <property type="entry name" value="HTH_LacI"/>
</dbReference>
<dbReference type="PROSITE" id="PS50932">
    <property type="entry name" value="HTH_LACI_2"/>
    <property type="match status" value="1"/>
</dbReference>
<reference evidence="5 6" key="1">
    <citation type="submission" date="2014-08" db="EMBL/GenBank/DDBJ databases">
        <authorList>
            <person name="den Bakker H.C."/>
        </authorList>
    </citation>
    <scope>NUCLEOTIDE SEQUENCE [LARGE SCALE GENOMIC DNA]</scope>
    <source>
        <strain evidence="5 6">DSM 18334</strain>
    </source>
</reference>
<dbReference type="PROSITE" id="PS00356">
    <property type="entry name" value="HTH_LACI_1"/>
    <property type="match status" value="1"/>
</dbReference>